<dbReference type="PANTHER" id="PTHR13890:SF39">
    <property type="entry name" value="MAGNESIUM TRANSPORTER MRS2-5"/>
    <property type="match status" value="1"/>
</dbReference>
<evidence type="ECO:0000256" key="1">
    <source>
        <dbReference type="ARBA" id="ARBA00007535"/>
    </source>
</evidence>
<evidence type="ECO:0000256" key="2">
    <source>
        <dbReference type="RuleBase" id="RU366041"/>
    </source>
</evidence>
<feature type="transmembrane region" description="Helical" evidence="2">
    <location>
        <begin position="386"/>
        <end position="407"/>
    </location>
</feature>
<dbReference type="GO" id="GO:0016020">
    <property type="term" value="C:membrane"/>
    <property type="evidence" value="ECO:0007669"/>
    <property type="project" value="UniProtKB-SubCell"/>
</dbReference>
<dbReference type="GO" id="GO:0015095">
    <property type="term" value="F:magnesium ion transmembrane transporter activity"/>
    <property type="evidence" value="ECO:0007669"/>
    <property type="project" value="UniProtKB-ARBA"/>
</dbReference>
<name>A0A816MUP2_BRANA</name>
<sequence length="450" mass="50221">MGEQPDPFSTSTLPDFISSQKIGRPVTLEGQSNRGHPYSGLKKRGQSSRSWVKIDENGNSTVLELDKATIMKRCSLPSRDLRLLDPLFIYPSSILGRERAIVVSLEKIRCIITAEEVILMNARDASVVQYQSELCKRLQSNQNLNLKGQLVLILAVVAWSWLDCLQHKQLLSMLVSDDLPFEFKALELVLELSCLSLDAQVNELEMEVYPVLDELASNISTLNLEHVRRLKGRLLALTQKVQKVCDEIEHLMDDDDDMAEMYLTEKKERSEAHASVELEDNLDDDFGSSGIVSKSAPVSPVGSTSGNLGKLQRAFSSVVGSHRSLLSSFSTGENIDQLEMLLEAYFVVVDNTLSKLSSLKEYIDDTEDLINIKLGNVQNQLIQFQLLLTAATFVAAIFAAVTAVFGMNLQDSVFKDPTMFQWVLLVTGIGCGLLYFGFVLYFKHKKVFPL</sequence>
<dbReference type="AlphaFoldDB" id="A0A816MUP2"/>
<dbReference type="CDD" id="cd12823">
    <property type="entry name" value="Mrs2_Mfm1p-like"/>
    <property type="match status" value="1"/>
</dbReference>
<dbReference type="Proteomes" id="UP001295469">
    <property type="component" value="Chromosome C07"/>
</dbReference>
<dbReference type="PANTHER" id="PTHR13890">
    <property type="entry name" value="RNA SPLICING PROTEIN MRS2, MITOCHONDRIAL"/>
    <property type="match status" value="1"/>
</dbReference>
<feature type="region of interest" description="Disordered" evidence="3">
    <location>
        <begin position="1"/>
        <end position="44"/>
    </location>
</feature>
<dbReference type="Gene3D" id="2.40.128.330">
    <property type="match status" value="1"/>
</dbReference>
<evidence type="ECO:0000313" key="4">
    <source>
        <dbReference type="EMBL" id="CAF2001190.1"/>
    </source>
</evidence>
<dbReference type="FunFam" id="2.40.128.330:FF:000001">
    <property type="entry name" value="Magnesium transporter MRS2-1"/>
    <property type="match status" value="1"/>
</dbReference>
<keyword evidence="2" id="KW-0472">Membrane</keyword>
<keyword evidence="2" id="KW-0812">Transmembrane</keyword>
<accession>A0A816MUP2</accession>
<dbReference type="InterPro" id="IPR039204">
    <property type="entry name" value="MRS2-like"/>
</dbReference>
<dbReference type="SMR" id="A0A816MUP2"/>
<keyword evidence="2" id="KW-1133">Transmembrane helix</keyword>
<comment type="similarity">
    <text evidence="1 2">Belongs to the CorA metal ion transporter (MIT) (TC 1.A.35.5) family.</text>
</comment>
<keyword evidence="2" id="KW-0813">Transport</keyword>
<organism evidence="4">
    <name type="scientific">Brassica napus</name>
    <name type="common">Rape</name>
    <dbReference type="NCBI Taxonomy" id="3708"/>
    <lineage>
        <taxon>Eukaryota</taxon>
        <taxon>Viridiplantae</taxon>
        <taxon>Streptophyta</taxon>
        <taxon>Embryophyta</taxon>
        <taxon>Tracheophyta</taxon>
        <taxon>Spermatophyta</taxon>
        <taxon>Magnoliopsida</taxon>
        <taxon>eudicotyledons</taxon>
        <taxon>Gunneridae</taxon>
        <taxon>Pentapetalae</taxon>
        <taxon>rosids</taxon>
        <taxon>malvids</taxon>
        <taxon>Brassicales</taxon>
        <taxon>Brassicaceae</taxon>
        <taxon>Brassiceae</taxon>
        <taxon>Brassica</taxon>
    </lineage>
</organism>
<feature type="compositionally biased region" description="Polar residues" evidence="3">
    <location>
        <begin position="7"/>
        <end position="21"/>
    </location>
</feature>
<feature type="transmembrane region" description="Helical" evidence="2">
    <location>
        <begin position="419"/>
        <end position="442"/>
    </location>
</feature>
<gene>
    <name evidence="4" type="ORF">DARMORV10_C07P34000.1</name>
</gene>
<keyword evidence="2" id="KW-0460">Magnesium</keyword>
<reference evidence="4" key="1">
    <citation type="submission" date="2021-01" db="EMBL/GenBank/DDBJ databases">
        <authorList>
            <consortium name="Genoscope - CEA"/>
            <person name="William W."/>
        </authorList>
    </citation>
    <scope>NUCLEOTIDE SEQUENCE</scope>
</reference>
<keyword evidence="2" id="KW-0406">Ion transport</keyword>
<proteinExistence type="inferred from homology"/>
<dbReference type="EMBL" id="HG994371">
    <property type="protein sequence ID" value="CAF2001190.1"/>
    <property type="molecule type" value="Genomic_DNA"/>
</dbReference>
<protein>
    <recommendedName>
        <fullName evidence="2">Magnesium transporter</fullName>
    </recommendedName>
</protein>
<comment type="subcellular location">
    <subcellularLocation>
        <location evidence="2">Membrane</location>
        <topology evidence="2">Multi-pass membrane protein</topology>
    </subcellularLocation>
</comment>
<dbReference type="Gene3D" id="1.20.58.340">
    <property type="entry name" value="Magnesium transport protein CorA, transmembrane region"/>
    <property type="match status" value="1"/>
</dbReference>
<comment type="function">
    <text evidence="2">Magnesium transporter that may mediate the influx of magnesium.</text>
</comment>
<dbReference type="Pfam" id="PF22099">
    <property type="entry name" value="MRS2-like"/>
    <property type="match status" value="1"/>
</dbReference>
<evidence type="ECO:0000256" key="3">
    <source>
        <dbReference type="SAM" id="MobiDB-lite"/>
    </source>
</evidence>